<dbReference type="Pfam" id="PF00520">
    <property type="entry name" value="Ion_trans"/>
    <property type="match status" value="4"/>
</dbReference>
<dbReference type="InterPro" id="IPR043203">
    <property type="entry name" value="VGCC_Ca_Na"/>
</dbReference>
<evidence type="ECO:0000256" key="4">
    <source>
        <dbReference type="ARBA" id="ARBA00023136"/>
    </source>
</evidence>
<evidence type="ECO:0000256" key="2">
    <source>
        <dbReference type="ARBA" id="ARBA00022692"/>
    </source>
</evidence>
<feature type="domain" description="Ion transport" evidence="6">
    <location>
        <begin position="638"/>
        <end position="689"/>
    </location>
</feature>
<dbReference type="SUPFAM" id="SSF81324">
    <property type="entry name" value="Voltage-gated potassium channels"/>
    <property type="match status" value="2"/>
</dbReference>
<comment type="subcellular location">
    <subcellularLocation>
        <location evidence="1">Membrane</location>
        <topology evidence="1">Multi-pass membrane protein</topology>
    </subcellularLocation>
</comment>
<feature type="transmembrane region" description="Helical" evidence="5">
    <location>
        <begin position="109"/>
        <end position="131"/>
    </location>
</feature>
<comment type="caution">
    <text evidence="7">The sequence shown here is derived from an EMBL/GenBank/DDBJ whole genome shotgun (WGS) entry which is preliminary data.</text>
</comment>
<evidence type="ECO:0000256" key="1">
    <source>
        <dbReference type="ARBA" id="ARBA00004141"/>
    </source>
</evidence>
<evidence type="ECO:0000313" key="7">
    <source>
        <dbReference type="EMBL" id="CAH3040356.1"/>
    </source>
</evidence>
<keyword evidence="2 5" id="KW-0812">Transmembrane</keyword>
<dbReference type="Proteomes" id="UP001159405">
    <property type="component" value="Unassembled WGS sequence"/>
</dbReference>
<feature type="transmembrane region" description="Helical" evidence="5">
    <location>
        <begin position="745"/>
        <end position="764"/>
    </location>
</feature>
<feature type="transmembrane region" description="Helical" evidence="5">
    <location>
        <begin position="189"/>
        <end position="212"/>
    </location>
</feature>
<keyword evidence="4 5" id="KW-0472">Membrane</keyword>
<dbReference type="InterPro" id="IPR044564">
    <property type="entry name" value="Na_chnl_inactivation_gate"/>
</dbReference>
<feature type="domain" description="Ion transport" evidence="6">
    <location>
        <begin position="5"/>
        <end position="78"/>
    </location>
</feature>
<accession>A0ABN8N4Z7</accession>
<dbReference type="Gene3D" id="1.10.287.70">
    <property type="match status" value="3"/>
</dbReference>
<dbReference type="CDD" id="cd13433">
    <property type="entry name" value="Na_channel_gate"/>
    <property type="match status" value="1"/>
</dbReference>
<evidence type="ECO:0000259" key="6">
    <source>
        <dbReference type="Pfam" id="PF00520"/>
    </source>
</evidence>
<keyword evidence="8" id="KW-1185">Reference proteome</keyword>
<name>A0ABN8N4Z7_9CNID</name>
<feature type="transmembrane region" description="Helical" evidence="5">
    <location>
        <begin position="392"/>
        <end position="415"/>
    </location>
</feature>
<proteinExistence type="predicted"/>
<dbReference type="PANTHER" id="PTHR10037:SF62">
    <property type="entry name" value="SODIUM CHANNEL PROTEIN 60E"/>
    <property type="match status" value="1"/>
</dbReference>
<feature type="transmembrane region" description="Helical" evidence="5">
    <location>
        <begin position="654"/>
        <end position="680"/>
    </location>
</feature>
<feature type="transmembrane region" description="Helical" evidence="5">
    <location>
        <begin position="450"/>
        <end position="477"/>
    </location>
</feature>
<evidence type="ECO:0000256" key="3">
    <source>
        <dbReference type="ARBA" id="ARBA00022989"/>
    </source>
</evidence>
<dbReference type="EMBL" id="CALNXK010000008">
    <property type="protein sequence ID" value="CAH3040356.1"/>
    <property type="molecule type" value="Genomic_DNA"/>
</dbReference>
<evidence type="ECO:0000256" key="5">
    <source>
        <dbReference type="SAM" id="Phobius"/>
    </source>
</evidence>
<feature type="transmembrane region" description="Helical" evidence="5">
    <location>
        <begin position="49"/>
        <end position="76"/>
    </location>
</feature>
<dbReference type="PANTHER" id="PTHR10037">
    <property type="entry name" value="VOLTAGE-GATED CATION CHANNEL CALCIUM AND SODIUM"/>
    <property type="match status" value="1"/>
</dbReference>
<feature type="domain" description="Ion transport" evidence="6">
    <location>
        <begin position="392"/>
        <end position="553"/>
    </location>
</feature>
<evidence type="ECO:0000313" key="8">
    <source>
        <dbReference type="Proteomes" id="UP001159405"/>
    </source>
</evidence>
<dbReference type="InterPro" id="IPR005821">
    <property type="entry name" value="Ion_trans_dom"/>
</dbReference>
<feature type="domain" description="Ion transport" evidence="6">
    <location>
        <begin position="87"/>
        <end position="216"/>
    </location>
</feature>
<sequence>MPNAGPNPDHGYTTFDNMGWSLIMALQILTKDFWENVYNKIYRSSGAQYVPYFVIGIFFCAFYLMNLVLAMVYLSYEQELSSDGKEVRLLRLAKSWKTMNRLMMAIARSIGPVGNITLILGVIVYIFAVLGMKIFGKDYKTDKFGGSGVPRWNFSDIWHAFMMVFRVLSGEWIEPLWDCMRVTSAAKAIPYFLTVLVIGNFLVLNLFVTLVVNAFDFRDKDDNSDGVDGAKFSIKKIFKTRRSCLLEENYRGSFRPCKLQVMESKQPDEQSNGVSLAIHAGDQDGKEYCKMLDNVINIESSNKTIGEGASFKDGVDPPPSFKMERIKEGISENGMVTLKPVPSVKIKELYIEDCLPEYCACVDCQLWRPLSTDSISWLKFRGRVRIFVEKKYFDWFILFMVLFSSFMLISLACLFENKNLSVFRSLRTLRALRPLRAISRLEGMKVVVNALFAAIPGIANVLVVSLLFWLIFSILGVHFFAGKFYKCVNEDNSQLPASVIASKAECMNRTIDGYRWINSNVNFDNVLAGFLALMQVATFEGWMEVMKDAVDSTKVSINHLCRQQLEEYIQSNEAAERAARIAKRILRRTVAEDKADPFKGLLKYRHLPFEDIGVSSAQLLMRSTTTHDDTTSSASLGYLSRWIVDMQPKFENNLVAYCFFVAFIIVGSFFVLNLFVGVIIDNFNTLKKKYEDISSMGMLLTDSQRKWVSFLKEAARKKPPSKEIRPKKRLIGLLYDVVTGDKFEVTIMTVIITSFYIWVVPTLCQVPTKLYHSLAHEVTVTSGDSCTFHHKQAED</sequence>
<protein>
    <recommendedName>
        <fullName evidence="6">Ion transport domain-containing protein</fullName>
    </recommendedName>
</protein>
<keyword evidence="3 5" id="KW-1133">Transmembrane helix</keyword>
<gene>
    <name evidence="7" type="ORF">PLOB_00045636</name>
</gene>
<organism evidence="7 8">
    <name type="scientific">Porites lobata</name>
    <dbReference type="NCBI Taxonomy" id="104759"/>
    <lineage>
        <taxon>Eukaryota</taxon>
        <taxon>Metazoa</taxon>
        <taxon>Cnidaria</taxon>
        <taxon>Anthozoa</taxon>
        <taxon>Hexacorallia</taxon>
        <taxon>Scleractinia</taxon>
        <taxon>Fungiina</taxon>
        <taxon>Poritidae</taxon>
        <taxon>Porites</taxon>
    </lineage>
</organism>
<reference evidence="7 8" key="1">
    <citation type="submission" date="2022-05" db="EMBL/GenBank/DDBJ databases">
        <authorList>
            <consortium name="Genoscope - CEA"/>
            <person name="William W."/>
        </authorList>
    </citation>
    <scope>NUCLEOTIDE SEQUENCE [LARGE SCALE GENOMIC DNA]</scope>
</reference>